<feature type="compositionally biased region" description="Polar residues" evidence="1">
    <location>
        <begin position="1"/>
        <end position="24"/>
    </location>
</feature>
<keyword evidence="2" id="KW-0472">Membrane</keyword>
<organism evidence="3 4">
    <name type="scientific">Rhizoctonia solani</name>
    <dbReference type="NCBI Taxonomy" id="456999"/>
    <lineage>
        <taxon>Eukaryota</taxon>
        <taxon>Fungi</taxon>
        <taxon>Dikarya</taxon>
        <taxon>Basidiomycota</taxon>
        <taxon>Agaricomycotina</taxon>
        <taxon>Agaricomycetes</taxon>
        <taxon>Cantharellales</taxon>
        <taxon>Ceratobasidiaceae</taxon>
        <taxon>Rhizoctonia</taxon>
    </lineage>
</organism>
<keyword evidence="2" id="KW-0812">Transmembrane</keyword>
<keyword evidence="2" id="KW-1133">Transmembrane helix</keyword>
<feature type="compositionally biased region" description="Polar residues" evidence="1">
    <location>
        <begin position="170"/>
        <end position="179"/>
    </location>
</feature>
<evidence type="ECO:0000313" key="3">
    <source>
        <dbReference type="EMBL" id="CAE6475345.1"/>
    </source>
</evidence>
<reference evidence="3" key="1">
    <citation type="submission" date="2021-01" db="EMBL/GenBank/DDBJ databases">
        <authorList>
            <person name="Kaushik A."/>
        </authorList>
    </citation>
    <scope>NUCLEOTIDE SEQUENCE</scope>
    <source>
        <strain evidence="3">AG4-R118</strain>
    </source>
</reference>
<accession>A0A8H3C5I4</accession>
<feature type="compositionally biased region" description="Basic and acidic residues" evidence="1">
    <location>
        <begin position="102"/>
        <end position="119"/>
    </location>
</feature>
<name>A0A8H3C5I4_9AGAM</name>
<evidence type="ECO:0000313" key="4">
    <source>
        <dbReference type="Proteomes" id="UP000663888"/>
    </source>
</evidence>
<evidence type="ECO:0000256" key="1">
    <source>
        <dbReference type="SAM" id="MobiDB-lite"/>
    </source>
</evidence>
<feature type="transmembrane region" description="Helical" evidence="2">
    <location>
        <begin position="204"/>
        <end position="224"/>
    </location>
</feature>
<feature type="region of interest" description="Disordered" evidence="1">
    <location>
        <begin position="1"/>
        <end position="119"/>
    </location>
</feature>
<feature type="region of interest" description="Disordered" evidence="1">
    <location>
        <begin position="158"/>
        <end position="179"/>
    </location>
</feature>
<feature type="transmembrane region" description="Helical" evidence="2">
    <location>
        <begin position="129"/>
        <end position="151"/>
    </location>
</feature>
<feature type="compositionally biased region" description="Polar residues" evidence="1">
    <location>
        <begin position="63"/>
        <end position="86"/>
    </location>
</feature>
<dbReference type="EMBL" id="CAJMWX010001218">
    <property type="protein sequence ID" value="CAE6475345.1"/>
    <property type="molecule type" value="Genomic_DNA"/>
</dbReference>
<protein>
    <submittedName>
        <fullName evidence="3">Uncharacterized protein</fullName>
    </submittedName>
</protein>
<dbReference type="Proteomes" id="UP000663888">
    <property type="component" value="Unassembled WGS sequence"/>
</dbReference>
<evidence type="ECO:0000256" key="2">
    <source>
        <dbReference type="SAM" id="Phobius"/>
    </source>
</evidence>
<gene>
    <name evidence="3" type="ORF">RDB_LOCUS115311</name>
</gene>
<sequence length="232" mass="25834">MTTCTPTHSEGHSTAYTPDPSTMAYSADPSPSRMSQDLPLCAVDSGPGDLPKPPVHVTLPTPARTTTRQKSLPTFQNQSPLTSEGQQAALDNFFGPAPPRRPSADPEKQEPEPRNIFAREREPETVAKYLFYYGFIFPPFWFFGTLILFVTPRPSPDSRPMSTEVGVTDNPRSSMFSQGGMRNSRRLLSLHMQLAERRWSLRCLYAWITLVICVVGLVIGLWAGRVGSFSDR</sequence>
<dbReference type="AlphaFoldDB" id="A0A8H3C5I4"/>
<proteinExistence type="predicted"/>
<comment type="caution">
    <text evidence="3">The sequence shown here is derived from an EMBL/GenBank/DDBJ whole genome shotgun (WGS) entry which is preliminary data.</text>
</comment>